<name>A0A367ZNU3_9BACT</name>
<sequence length="359" mass="40486">MIKTLDIYIFRQLIAPFLFGFFMFVTVIAIDPLMSALQNIVNDNVPITVVVRWFLYRLPQDMIFTFPMSVLLTTLLVFGRMSKDSETIALRAGGINFYRILVPVMAFALTITAISFLFNELVVPYANRRANEIRRTEILRLVEPEASENSIMRASDGSFVYARKVFEAAGTMEKVLLEYYQDGRLTRRISGATARWNGTFWILEGAVDQQYEGGTLASPTFIPVLPLPGVRETPADFARQSKKPNEMSYRELAERIETYKRTSFMETTPLEVDLALKTSLPFASFFFAIIGATFGLTHYRSGAFIGFGISIIIIFIYYVVMSLATALGKSGYLPVMLSAWVQNILFAVVGLYLVSRINA</sequence>
<dbReference type="Proteomes" id="UP000252355">
    <property type="component" value="Unassembled WGS sequence"/>
</dbReference>
<comment type="subcellular location">
    <subcellularLocation>
        <location evidence="1">Cell membrane</location>
        <topology evidence="1">Multi-pass membrane protein</topology>
    </subcellularLocation>
</comment>
<feature type="transmembrane region" description="Helical" evidence="6">
    <location>
        <begin position="274"/>
        <end position="296"/>
    </location>
</feature>
<feature type="transmembrane region" description="Helical" evidence="6">
    <location>
        <begin position="332"/>
        <end position="354"/>
    </location>
</feature>
<keyword evidence="3 6" id="KW-0812">Transmembrane</keyword>
<dbReference type="GO" id="GO:0043190">
    <property type="term" value="C:ATP-binding cassette (ABC) transporter complex"/>
    <property type="evidence" value="ECO:0007669"/>
    <property type="project" value="TreeGrafter"/>
</dbReference>
<evidence type="ECO:0000256" key="5">
    <source>
        <dbReference type="ARBA" id="ARBA00023136"/>
    </source>
</evidence>
<evidence type="ECO:0008006" key="9">
    <source>
        <dbReference type="Google" id="ProtNLM"/>
    </source>
</evidence>
<comment type="caution">
    <text evidence="7">The sequence shown here is derived from an EMBL/GenBank/DDBJ whole genome shotgun (WGS) entry which is preliminary data.</text>
</comment>
<dbReference type="GO" id="GO:0015920">
    <property type="term" value="P:lipopolysaccharide transport"/>
    <property type="evidence" value="ECO:0007669"/>
    <property type="project" value="TreeGrafter"/>
</dbReference>
<accession>A0A367ZNU3</accession>
<dbReference type="InterPro" id="IPR005495">
    <property type="entry name" value="LptG/LptF_permease"/>
</dbReference>
<evidence type="ECO:0000256" key="6">
    <source>
        <dbReference type="SAM" id="Phobius"/>
    </source>
</evidence>
<feature type="transmembrane region" description="Helical" evidence="6">
    <location>
        <begin position="12"/>
        <end position="30"/>
    </location>
</feature>
<evidence type="ECO:0000256" key="1">
    <source>
        <dbReference type="ARBA" id="ARBA00004651"/>
    </source>
</evidence>
<evidence type="ECO:0000256" key="2">
    <source>
        <dbReference type="ARBA" id="ARBA00022475"/>
    </source>
</evidence>
<protein>
    <recommendedName>
        <fullName evidence="9">Permease YjgP/YjgQ family protein</fullName>
    </recommendedName>
</protein>
<dbReference type="PANTHER" id="PTHR33529:SF6">
    <property type="entry name" value="YJGP_YJGQ FAMILY PERMEASE"/>
    <property type="match status" value="1"/>
</dbReference>
<evidence type="ECO:0000256" key="3">
    <source>
        <dbReference type="ARBA" id="ARBA00022692"/>
    </source>
</evidence>
<evidence type="ECO:0000256" key="4">
    <source>
        <dbReference type="ARBA" id="ARBA00022989"/>
    </source>
</evidence>
<dbReference type="AlphaFoldDB" id="A0A367ZNU3"/>
<gene>
    <name evidence="7" type="ORF">OZSIB_3949</name>
</gene>
<dbReference type="PANTHER" id="PTHR33529">
    <property type="entry name" value="SLR0882 PROTEIN-RELATED"/>
    <property type="match status" value="1"/>
</dbReference>
<keyword evidence="2" id="KW-1003">Cell membrane</keyword>
<evidence type="ECO:0000313" key="7">
    <source>
        <dbReference type="EMBL" id="RCK79795.1"/>
    </source>
</evidence>
<keyword evidence="4 6" id="KW-1133">Transmembrane helix</keyword>
<evidence type="ECO:0000313" key="8">
    <source>
        <dbReference type="Proteomes" id="UP000252355"/>
    </source>
</evidence>
<organism evidence="7 8">
    <name type="scientific">Candidatus Ozemobacter sibiricus</name>
    <dbReference type="NCBI Taxonomy" id="2268124"/>
    <lineage>
        <taxon>Bacteria</taxon>
        <taxon>Candidatus Ozemobacteria</taxon>
        <taxon>Candidatus Ozemobacterales</taxon>
        <taxon>Candidatus Ozemobacteraceae</taxon>
        <taxon>Candidatus Ozemobacter</taxon>
    </lineage>
</organism>
<feature type="transmembrane region" description="Helical" evidence="6">
    <location>
        <begin position="303"/>
        <end position="320"/>
    </location>
</feature>
<dbReference type="Pfam" id="PF03739">
    <property type="entry name" value="LptF_LptG"/>
    <property type="match status" value="1"/>
</dbReference>
<keyword evidence="5 6" id="KW-0472">Membrane</keyword>
<proteinExistence type="predicted"/>
<reference evidence="7 8" key="1">
    <citation type="submission" date="2018-05" db="EMBL/GenBank/DDBJ databases">
        <title>A metagenomic window into the 2 km-deep terrestrial subsurface aquifer revealed taxonomically and functionally diverse microbial community comprising novel uncultured bacterial lineages.</title>
        <authorList>
            <person name="Kadnikov V.V."/>
            <person name="Mardanov A.V."/>
            <person name="Beletsky A.V."/>
            <person name="Banks D."/>
            <person name="Pimenov N.V."/>
            <person name="Frank Y.A."/>
            <person name="Karnachuk O.V."/>
            <person name="Ravin N.V."/>
        </authorList>
    </citation>
    <scope>NUCLEOTIDE SEQUENCE [LARGE SCALE GENOMIC DNA]</scope>
    <source>
        <strain evidence="7">BY5</strain>
    </source>
</reference>
<feature type="transmembrane region" description="Helical" evidence="6">
    <location>
        <begin position="100"/>
        <end position="118"/>
    </location>
</feature>
<feature type="transmembrane region" description="Helical" evidence="6">
    <location>
        <begin position="62"/>
        <end position="79"/>
    </location>
</feature>
<dbReference type="EMBL" id="QOQW01000010">
    <property type="protein sequence ID" value="RCK79795.1"/>
    <property type="molecule type" value="Genomic_DNA"/>
</dbReference>